<evidence type="ECO:0000256" key="1">
    <source>
        <dbReference type="ARBA" id="ARBA00010199"/>
    </source>
</evidence>
<feature type="transmembrane region" description="Helical" evidence="2">
    <location>
        <begin position="367"/>
        <end position="388"/>
    </location>
</feature>
<dbReference type="AlphaFoldDB" id="A0AAD2CBR2"/>
<evidence type="ECO:0000313" key="4">
    <source>
        <dbReference type="EMBL" id="CAJ1934890.1"/>
    </source>
</evidence>
<evidence type="ECO:0008006" key="6">
    <source>
        <dbReference type="Google" id="ProtNLM"/>
    </source>
</evidence>
<dbReference type="GO" id="GO:0042910">
    <property type="term" value="F:xenobiotic transmembrane transporter activity"/>
    <property type="evidence" value="ECO:0007669"/>
    <property type="project" value="InterPro"/>
</dbReference>
<evidence type="ECO:0000313" key="5">
    <source>
        <dbReference type="Proteomes" id="UP001295423"/>
    </source>
</evidence>
<organism evidence="3 5">
    <name type="scientific">Cylindrotheca closterium</name>
    <dbReference type="NCBI Taxonomy" id="2856"/>
    <lineage>
        <taxon>Eukaryota</taxon>
        <taxon>Sar</taxon>
        <taxon>Stramenopiles</taxon>
        <taxon>Ochrophyta</taxon>
        <taxon>Bacillariophyta</taxon>
        <taxon>Bacillariophyceae</taxon>
        <taxon>Bacillariophycidae</taxon>
        <taxon>Bacillariales</taxon>
        <taxon>Bacillariaceae</taxon>
        <taxon>Cylindrotheca</taxon>
    </lineage>
</organism>
<feature type="transmembrane region" description="Helical" evidence="2">
    <location>
        <begin position="264"/>
        <end position="284"/>
    </location>
</feature>
<dbReference type="EMBL" id="CAKOGP040000409">
    <property type="protein sequence ID" value="CAJ1934890.1"/>
    <property type="molecule type" value="Genomic_DNA"/>
</dbReference>
<accession>A0AAD2CBR2</accession>
<feature type="transmembrane region" description="Helical" evidence="2">
    <location>
        <begin position="324"/>
        <end position="347"/>
    </location>
</feature>
<dbReference type="PANTHER" id="PTHR11206">
    <property type="entry name" value="MULTIDRUG RESISTANCE PROTEIN"/>
    <property type="match status" value="1"/>
</dbReference>
<keyword evidence="2" id="KW-0472">Membrane</keyword>
<feature type="transmembrane region" description="Helical" evidence="2">
    <location>
        <begin position="204"/>
        <end position="222"/>
    </location>
</feature>
<feature type="transmembrane region" description="Helical" evidence="2">
    <location>
        <begin position="142"/>
        <end position="161"/>
    </location>
</feature>
<evidence type="ECO:0000256" key="2">
    <source>
        <dbReference type="SAM" id="Phobius"/>
    </source>
</evidence>
<feature type="transmembrane region" description="Helical" evidence="2">
    <location>
        <begin position="395"/>
        <end position="414"/>
    </location>
</feature>
<comment type="similarity">
    <text evidence="1">Belongs to the multi antimicrobial extrusion (MATE) (TC 2.A.66.1) family.</text>
</comment>
<feature type="transmembrane region" description="Helical" evidence="2">
    <location>
        <begin position="100"/>
        <end position="122"/>
    </location>
</feature>
<reference evidence="3" key="1">
    <citation type="submission" date="2023-08" db="EMBL/GenBank/DDBJ databases">
        <authorList>
            <person name="Audoor S."/>
            <person name="Bilcke G."/>
        </authorList>
    </citation>
    <scope>NUCLEOTIDE SEQUENCE</scope>
</reference>
<feature type="transmembrane region" description="Helical" evidence="2">
    <location>
        <begin position="173"/>
        <end position="192"/>
    </location>
</feature>
<keyword evidence="2" id="KW-1133">Transmembrane helix</keyword>
<protein>
    <recommendedName>
        <fullName evidence="6">Multidrug and toxin extrusion protein</fullName>
    </recommendedName>
</protein>
<dbReference type="InterPro" id="IPR002528">
    <property type="entry name" value="MATE_fam"/>
</dbReference>
<dbReference type="Pfam" id="PF01554">
    <property type="entry name" value="MatE"/>
    <property type="match status" value="2"/>
</dbReference>
<dbReference type="GO" id="GO:0016020">
    <property type="term" value="C:membrane"/>
    <property type="evidence" value="ECO:0007669"/>
    <property type="project" value="InterPro"/>
</dbReference>
<sequence>MFQSEEEFLAPRSSVLAELWTFIELAIPTILVNLGMIASPMLCASFIGRKFDTVYLSGFALANLTGNLCTFSLLAGLFSASDTLGPQAFGNGNFKEVGLIAIRGLACATAILLPINIFLVNYLDNVLLALGQDRDAVELAVAWYRIFVWSFPFCVVYNVIWKFLSAQNIMRPMIVVSLASYGIILPLGLEFLSERYGFLGSAWAYVNFQAIQAISLLAYIAVKQPHDHRTWPGMSSWRQAILAHKPMMDFAGLGIGGILAQCEWVFWECAALVIGLLGTIPLSVHTIPSQVLMLLWLPPLSAGTALSIRMGITMTHSVKMTKKLILSATVLIVLAGAVINTIVYRHARPIIQLFTNDPEVLVTAEKMWWKMCTFSQLCSLFGALCGIATGLGMQWTLASINLVWLWVFGLPNLYYFTIIREGGLEAAWTCINLPYAGMDLSLLVTFACINWEKVAEEHQLKYTTDDSNDNEMALLNDPLSIYRTSSYDVRTKRLV</sequence>
<keyword evidence="5" id="KW-1185">Reference proteome</keyword>
<dbReference type="EMBL" id="CAKOGP040000002">
    <property type="protein sequence ID" value="CAJ1925996.1"/>
    <property type="molecule type" value="Genomic_DNA"/>
</dbReference>
<dbReference type="GO" id="GO:0015297">
    <property type="term" value="F:antiporter activity"/>
    <property type="evidence" value="ECO:0007669"/>
    <property type="project" value="InterPro"/>
</dbReference>
<dbReference type="Proteomes" id="UP001295423">
    <property type="component" value="Unassembled WGS sequence"/>
</dbReference>
<evidence type="ECO:0000313" key="3">
    <source>
        <dbReference type="EMBL" id="CAJ1925996.1"/>
    </source>
</evidence>
<feature type="transmembrane region" description="Helical" evidence="2">
    <location>
        <begin position="54"/>
        <end position="79"/>
    </location>
</feature>
<feature type="transmembrane region" description="Helical" evidence="2">
    <location>
        <begin position="21"/>
        <end position="48"/>
    </location>
</feature>
<keyword evidence="2" id="KW-0812">Transmembrane</keyword>
<gene>
    <name evidence="3" type="ORF">CYCCA115_LOCUS1182</name>
    <name evidence="4" type="ORF">CYCCA115_LOCUS4225</name>
</gene>
<feature type="transmembrane region" description="Helical" evidence="2">
    <location>
        <begin position="290"/>
        <end position="312"/>
    </location>
</feature>
<name>A0AAD2CBR2_9STRA</name>
<comment type="caution">
    <text evidence="3">The sequence shown here is derived from an EMBL/GenBank/DDBJ whole genome shotgun (WGS) entry which is preliminary data.</text>
</comment>
<proteinExistence type="inferred from homology"/>